<evidence type="ECO:0000256" key="1">
    <source>
        <dbReference type="SAM" id="Phobius"/>
    </source>
</evidence>
<protein>
    <recommendedName>
        <fullName evidence="4">DUF4129 domain-containing protein</fullName>
    </recommendedName>
</protein>
<feature type="transmembrane region" description="Helical" evidence="1">
    <location>
        <begin position="12"/>
        <end position="31"/>
    </location>
</feature>
<feature type="transmembrane region" description="Helical" evidence="1">
    <location>
        <begin position="93"/>
        <end position="114"/>
    </location>
</feature>
<comment type="caution">
    <text evidence="2">The sequence shown here is derived from an EMBL/GenBank/DDBJ whole genome shotgun (WGS) entry which is preliminary data.</text>
</comment>
<evidence type="ECO:0008006" key="4">
    <source>
        <dbReference type="Google" id="ProtNLM"/>
    </source>
</evidence>
<sequence length="434" mass="51284">MFRILRDPNGIIRIVFEGLRYFILTIIVIGMVTEKIFIDRILMFTFMILILSNIAGEKLTRKTKESYHRNKIIPILGILVSTLFAIFSTSLRAMPIVFIIIYLFIWMQGLKLIIDIDTNKDIFRKFIITIFIGFLFSIDIIVGSLRWYIDKLSPYIFIFVVISLIYSIRSNMYSAYNNINSINKKKNLKRFNILSNIFIILMIFILANLTFDFLDIRLVIEKSLPIVKTIFYPIVLLISYIIYFLGQLFKLLKVNKKFEVPEMEIDKSKEMEVELHVNQNPTAQLIITYIGWISVAIIIIVIGYIIYRLTKDIEKSCEDEDSFVEEEKEFILKKKDILDGIINRVKGRKSEGINHKELNIVRKLFIEISLIMIKKGYVFKKEYTPREFLRQDRGNIDETEFIVSEYEKVRYGNKSPTKEKIHKLIEYKNMIEKQ</sequence>
<dbReference type="RefSeq" id="WP_203365040.1">
    <property type="nucleotide sequence ID" value="NZ_WSFT01000013.1"/>
</dbReference>
<evidence type="ECO:0000313" key="3">
    <source>
        <dbReference type="Proteomes" id="UP000724672"/>
    </source>
</evidence>
<dbReference type="EMBL" id="WSFT01000013">
    <property type="protein sequence ID" value="MBS4537108.1"/>
    <property type="molecule type" value="Genomic_DNA"/>
</dbReference>
<feature type="transmembrane region" description="Helical" evidence="1">
    <location>
        <begin position="126"/>
        <end position="149"/>
    </location>
</feature>
<gene>
    <name evidence="2" type="ORF">GOQ27_01460</name>
</gene>
<feature type="transmembrane region" description="Helical" evidence="1">
    <location>
        <begin position="230"/>
        <end position="249"/>
    </location>
</feature>
<reference evidence="2" key="1">
    <citation type="submission" date="2019-12" db="EMBL/GenBank/DDBJ databases">
        <title>Clostridiaceae gen. nov. sp. nov., isolated from sediment in Xinjiang, China.</title>
        <authorList>
            <person name="Zhang R."/>
        </authorList>
    </citation>
    <scope>NUCLEOTIDE SEQUENCE</scope>
    <source>
        <strain evidence="2">D2Q-11</strain>
    </source>
</reference>
<proteinExistence type="predicted"/>
<evidence type="ECO:0000313" key="2">
    <source>
        <dbReference type="EMBL" id="MBS4537108.1"/>
    </source>
</evidence>
<keyword evidence="1" id="KW-0472">Membrane</keyword>
<accession>A0A942UQ29</accession>
<name>A0A942UQ29_9FIRM</name>
<keyword evidence="1" id="KW-1133">Transmembrane helix</keyword>
<feature type="transmembrane region" description="Helical" evidence="1">
    <location>
        <begin position="68"/>
        <end position="87"/>
    </location>
</feature>
<dbReference type="AlphaFoldDB" id="A0A942UQ29"/>
<feature type="transmembrane region" description="Helical" evidence="1">
    <location>
        <begin position="155"/>
        <end position="172"/>
    </location>
</feature>
<keyword evidence="3" id="KW-1185">Reference proteome</keyword>
<organism evidence="2 3">
    <name type="scientific">Anaeromonas frigoriresistens</name>
    <dbReference type="NCBI Taxonomy" id="2683708"/>
    <lineage>
        <taxon>Bacteria</taxon>
        <taxon>Bacillati</taxon>
        <taxon>Bacillota</taxon>
        <taxon>Tissierellia</taxon>
        <taxon>Tissierellales</taxon>
        <taxon>Thermohalobacteraceae</taxon>
        <taxon>Anaeromonas</taxon>
    </lineage>
</organism>
<keyword evidence="1" id="KW-0812">Transmembrane</keyword>
<feature type="transmembrane region" description="Helical" evidence="1">
    <location>
        <begin position="193"/>
        <end position="210"/>
    </location>
</feature>
<feature type="transmembrane region" description="Helical" evidence="1">
    <location>
        <begin position="37"/>
        <end position="56"/>
    </location>
</feature>
<feature type="transmembrane region" description="Helical" evidence="1">
    <location>
        <begin position="286"/>
        <end position="307"/>
    </location>
</feature>
<dbReference type="Proteomes" id="UP000724672">
    <property type="component" value="Unassembled WGS sequence"/>
</dbReference>